<dbReference type="SUPFAM" id="SSF46626">
    <property type="entry name" value="Cytochrome c"/>
    <property type="match status" value="1"/>
</dbReference>
<organism evidence="6 7">
    <name type="scientific">Ignavibacterium album (strain DSM 19864 / JCM 16511 / NBRC 101810 / Mat9-16)</name>
    <dbReference type="NCBI Taxonomy" id="945713"/>
    <lineage>
        <taxon>Bacteria</taxon>
        <taxon>Pseudomonadati</taxon>
        <taxon>Ignavibacteriota</taxon>
        <taxon>Ignavibacteria</taxon>
        <taxon>Ignavibacteriales</taxon>
        <taxon>Ignavibacteriaceae</taxon>
        <taxon>Ignavibacterium</taxon>
    </lineage>
</organism>
<evidence type="ECO:0000256" key="3">
    <source>
        <dbReference type="ARBA" id="ARBA00023004"/>
    </source>
</evidence>
<dbReference type="AlphaFoldDB" id="I0AHV2"/>
<evidence type="ECO:0000259" key="5">
    <source>
        <dbReference type="PROSITE" id="PS51007"/>
    </source>
</evidence>
<dbReference type="eggNOG" id="COG3474">
    <property type="taxonomic scope" value="Bacteria"/>
</dbReference>
<sequence length="131" mass="14702">MKKIFSFVFAVAFTILITSCGGDEQKSADFSKSKSVNTDLSGGLSEFELENGIGPVKQKLELGPIDPKLVKKGEEIFNTKCIACHKLDERYVGPAQRDVIKRRTPEFIMNMMLNPEEMQQKHPVVKKLLAE</sequence>
<evidence type="ECO:0000256" key="2">
    <source>
        <dbReference type="ARBA" id="ARBA00022723"/>
    </source>
</evidence>
<dbReference type="KEGG" id="ial:IALB_0847"/>
<dbReference type="Pfam" id="PF00034">
    <property type="entry name" value="Cytochrom_C"/>
    <property type="match status" value="1"/>
</dbReference>
<dbReference type="GO" id="GO:0020037">
    <property type="term" value="F:heme binding"/>
    <property type="evidence" value="ECO:0007669"/>
    <property type="project" value="InterPro"/>
</dbReference>
<keyword evidence="3 4" id="KW-0408">Iron</keyword>
<dbReference type="Proteomes" id="UP000007394">
    <property type="component" value="Chromosome"/>
</dbReference>
<gene>
    <name evidence="6" type="ordered locus">IALB_0847</name>
</gene>
<keyword evidence="2 4" id="KW-0479">Metal-binding</keyword>
<evidence type="ECO:0000256" key="4">
    <source>
        <dbReference type="PROSITE-ProRule" id="PRU00433"/>
    </source>
</evidence>
<dbReference type="RefSeq" id="WP_014559715.1">
    <property type="nucleotide sequence ID" value="NC_017464.1"/>
</dbReference>
<accession>I0AHV2</accession>
<dbReference type="Gene3D" id="1.10.760.10">
    <property type="entry name" value="Cytochrome c-like domain"/>
    <property type="match status" value="1"/>
</dbReference>
<evidence type="ECO:0000313" key="6">
    <source>
        <dbReference type="EMBL" id="AFH48559.1"/>
    </source>
</evidence>
<dbReference type="EMBL" id="CP003418">
    <property type="protein sequence ID" value="AFH48559.1"/>
    <property type="molecule type" value="Genomic_DNA"/>
</dbReference>
<protein>
    <recommendedName>
        <fullName evidence="5">Cytochrome c domain-containing protein</fullName>
    </recommendedName>
</protein>
<proteinExistence type="predicted"/>
<dbReference type="PROSITE" id="PS51257">
    <property type="entry name" value="PROKAR_LIPOPROTEIN"/>
    <property type="match status" value="1"/>
</dbReference>
<dbReference type="InterPro" id="IPR009056">
    <property type="entry name" value="Cyt_c-like_dom"/>
</dbReference>
<keyword evidence="7" id="KW-1185">Reference proteome</keyword>
<feature type="domain" description="Cytochrome c" evidence="5">
    <location>
        <begin position="68"/>
        <end position="131"/>
    </location>
</feature>
<dbReference type="GO" id="GO:0046872">
    <property type="term" value="F:metal ion binding"/>
    <property type="evidence" value="ECO:0007669"/>
    <property type="project" value="UniProtKB-KW"/>
</dbReference>
<reference evidence="6 7" key="1">
    <citation type="journal article" date="2012" name="Front. Microbiol.">
        <title>Complete genome of Ignavibacterium album, a metabolically versatile, flagellated, facultative anaerobe from the phylum Chlorobi.</title>
        <authorList>
            <person name="Liu Z."/>
            <person name="Frigaard N.-U."/>
            <person name="Vogl K."/>
            <person name="Iino T."/>
            <person name="Ohkuma M."/>
            <person name="Overmann J."/>
            <person name="Bryant D.A."/>
        </authorList>
    </citation>
    <scope>NUCLEOTIDE SEQUENCE [LARGE SCALE GENOMIC DNA]</scope>
    <source>
        <strain evidence="7">DSM 19864 / JCM 16511 / NBRC 101810 / Mat9-16</strain>
    </source>
</reference>
<evidence type="ECO:0000313" key="7">
    <source>
        <dbReference type="Proteomes" id="UP000007394"/>
    </source>
</evidence>
<dbReference type="PROSITE" id="PS51007">
    <property type="entry name" value="CYTC"/>
    <property type="match status" value="1"/>
</dbReference>
<evidence type="ECO:0000256" key="1">
    <source>
        <dbReference type="ARBA" id="ARBA00022617"/>
    </source>
</evidence>
<dbReference type="InterPro" id="IPR036909">
    <property type="entry name" value="Cyt_c-like_dom_sf"/>
</dbReference>
<name>I0AHV2_IGNAJ</name>
<dbReference type="STRING" id="945713.IALB_0847"/>
<dbReference type="GO" id="GO:0009055">
    <property type="term" value="F:electron transfer activity"/>
    <property type="evidence" value="ECO:0007669"/>
    <property type="project" value="InterPro"/>
</dbReference>
<keyword evidence="1 4" id="KW-0349">Heme</keyword>
<dbReference type="HOGENOM" id="CLU_131484_0_0_10"/>